<dbReference type="AlphaFoldDB" id="A0A1V4ETJ6"/>
<dbReference type="InterPro" id="IPR036873">
    <property type="entry name" value="Rhodanese-like_dom_sf"/>
</dbReference>
<gene>
    <name evidence="2" type="ORF">B2M26_08050</name>
</gene>
<keyword evidence="3" id="KW-1185">Reference proteome</keyword>
<protein>
    <recommendedName>
        <fullName evidence="1">Rhodanese domain-containing protein</fullName>
    </recommendedName>
</protein>
<proteinExistence type="predicted"/>
<organism evidence="2 3">
    <name type="scientific">Ferroacidibacillus organovorans</name>
    <dbReference type="NCBI Taxonomy" id="1765683"/>
    <lineage>
        <taxon>Bacteria</taxon>
        <taxon>Bacillati</taxon>
        <taxon>Bacillota</taxon>
        <taxon>Bacilli</taxon>
        <taxon>Bacillales</taxon>
        <taxon>Alicyclobacillaceae</taxon>
        <taxon>Ferroacidibacillus</taxon>
    </lineage>
</organism>
<dbReference type="InterPro" id="IPR001763">
    <property type="entry name" value="Rhodanese-like_dom"/>
</dbReference>
<reference evidence="2 3" key="1">
    <citation type="submission" date="2017-02" db="EMBL/GenBank/DDBJ databases">
        <title>Draft genome of Acidibacillus ferrooxidans Huett2.</title>
        <authorList>
            <person name="Schopf S."/>
        </authorList>
    </citation>
    <scope>NUCLEOTIDE SEQUENCE [LARGE SCALE GENOMIC DNA]</scope>
    <source>
        <strain evidence="2 3">Huett2</strain>
    </source>
</reference>
<dbReference type="SMART" id="SM00450">
    <property type="entry name" value="RHOD"/>
    <property type="match status" value="1"/>
</dbReference>
<comment type="caution">
    <text evidence="2">The sequence shown here is derived from an EMBL/GenBank/DDBJ whole genome shotgun (WGS) entry which is preliminary data.</text>
</comment>
<evidence type="ECO:0000313" key="2">
    <source>
        <dbReference type="EMBL" id="OPG16253.1"/>
    </source>
</evidence>
<name>A0A1V4ETJ6_9BACL</name>
<dbReference type="PROSITE" id="PS50206">
    <property type="entry name" value="RHODANESE_3"/>
    <property type="match status" value="1"/>
</dbReference>
<dbReference type="Pfam" id="PF00581">
    <property type="entry name" value="Rhodanese"/>
    <property type="match status" value="1"/>
</dbReference>
<dbReference type="PANTHER" id="PTHR43031:SF17">
    <property type="entry name" value="SULFURTRANSFERASE YTWF-RELATED"/>
    <property type="match status" value="1"/>
</dbReference>
<dbReference type="InterPro" id="IPR050229">
    <property type="entry name" value="GlpE_sulfurtransferase"/>
</dbReference>
<accession>A0A1V4ETJ6</accession>
<feature type="domain" description="Rhodanese" evidence="1">
    <location>
        <begin position="26"/>
        <end position="107"/>
    </location>
</feature>
<evidence type="ECO:0000313" key="3">
    <source>
        <dbReference type="Proteomes" id="UP000190229"/>
    </source>
</evidence>
<dbReference type="Gene3D" id="3.40.250.10">
    <property type="entry name" value="Rhodanese-like domain"/>
    <property type="match status" value="1"/>
</dbReference>
<dbReference type="Proteomes" id="UP000190229">
    <property type="component" value="Unassembled WGS sequence"/>
</dbReference>
<sequence>MNFNGKESKVLSCPSIHVSELKSHLFRRDAQIIDVREIDEYRASHIEGSTLIPLAELPFRLDEIERNKDIIVVCRSGNRSAQACELLRERGYLRTRSLSGGLASWSA</sequence>
<dbReference type="PANTHER" id="PTHR43031">
    <property type="entry name" value="FAD-DEPENDENT OXIDOREDUCTASE"/>
    <property type="match status" value="1"/>
</dbReference>
<evidence type="ECO:0000259" key="1">
    <source>
        <dbReference type="PROSITE" id="PS50206"/>
    </source>
</evidence>
<dbReference type="OrthoDB" id="9800872at2"/>
<dbReference type="SUPFAM" id="SSF52821">
    <property type="entry name" value="Rhodanese/Cell cycle control phosphatase"/>
    <property type="match status" value="1"/>
</dbReference>
<dbReference type="CDD" id="cd00158">
    <property type="entry name" value="RHOD"/>
    <property type="match status" value="1"/>
</dbReference>
<dbReference type="EMBL" id="MWPS01000021">
    <property type="protein sequence ID" value="OPG16253.1"/>
    <property type="molecule type" value="Genomic_DNA"/>
</dbReference>